<reference evidence="4" key="1">
    <citation type="journal article" date="2014" name="Genome Announc.">
        <title>Draft genome sequence of the formaldehyde-resistant fungus Byssochlamys spectabilis No. 5 (anamorph Paecilomyces variotii No. 5) (NBRC109023).</title>
        <authorList>
            <person name="Oka T."/>
            <person name="Ekino K."/>
            <person name="Fukuda K."/>
            <person name="Nomura Y."/>
        </authorList>
    </citation>
    <scope>NUCLEOTIDE SEQUENCE [LARGE SCALE GENOMIC DNA]</scope>
    <source>
        <strain evidence="4">No. 5 / NBRC 109023</strain>
    </source>
</reference>
<feature type="region of interest" description="Disordered" evidence="1">
    <location>
        <begin position="88"/>
        <end position="173"/>
    </location>
</feature>
<proteinExistence type="predicted"/>
<protein>
    <submittedName>
        <fullName evidence="3">Uncharacterized protein</fullName>
    </submittedName>
</protein>
<gene>
    <name evidence="3" type="ORF">PVAR5_7239</name>
</gene>
<feature type="compositionally biased region" description="Low complexity" evidence="1">
    <location>
        <begin position="10"/>
        <end position="32"/>
    </location>
</feature>
<dbReference type="eggNOG" id="ENOG502RNX9">
    <property type="taxonomic scope" value="Eukaryota"/>
</dbReference>
<sequence length="282" mass="31532">MAISRNGHISLTPTTTTTTRSARTSSTTLTHHPPVPHPILIPLIPSLALLAASLLIVYLNWDSIRDFLSCWGGTADENGYQQVRHADGDECDGEDVYGAPKTGKKQHMRKKTGEIRRRSGLRSRPRPGDGDDTKNEEIEMRPLMRDEREGSITRPSSSRMHQKQRDDREGEEDWELFCVSSGSSSAYTPSESDGDNVDANVDAEVDYDEGNPHHESTDTLSLSKYFDPQTHGLRPEYKNPPSPVTEAWEIELRHRIREGGSVAAWVDHVVDSAAEWWEGIST</sequence>
<dbReference type="Proteomes" id="UP000018001">
    <property type="component" value="Unassembled WGS sequence"/>
</dbReference>
<keyword evidence="2" id="KW-0812">Transmembrane</keyword>
<keyword evidence="2" id="KW-0472">Membrane</keyword>
<evidence type="ECO:0000256" key="2">
    <source>
        <dbReference type="SAM" id="Phobius"/>
    </source>
</evidence>
<feature type="compositionally biased region" description="Basic and acidic residues" evidence="1">
    <location>
        <begin position="126"/>
        <end position="151"/>
    </location>
</feature>
<evidence type="ECO:0000313" key="4">
    <source>
        <dbReference type="Proteomes" id="UP000018001"/>
    </source>
</evidence>
<evidence type="ECO:0000256" key="1">
    <source>
        <dbReference type="SAM" id="MobiDB-lite"/>
    </source>
</evidence>
<feature type="transmembrane region" description="Helical" evidence="2">
    <location>
        <begin position="39"/>
        <end position="59"/>
    </location>
</feature>
<accession>V5I4K6</accession>
<organism evidence="3 4">
    <name type="scientific">Byssochlamys spectabilis (strain No. 5 / NBRC 109023)</name>
    <name type="common">Paecilomyces variotii</name>
    <dbReference type="NCBI Taxonomy" id="1356009"/>
    <lineage>
        <taxon>Eukaryota</taxon>
        <taxon>Fungi</taxon>
        <taxon>Dikarya</taxon>
        <taxon>Ascomycota</taxon>
        <taxon>Pezizomycotina</taxon>
        <taxon>Eurotiomycetes</taxon>
        <taxon>Eurotiomycetidae</taxon>
        <taxon>Eurotiales</taxon>
        <taxon>Thermoascaceae</taxon>
        <taxon>Paecilomyces</taxon>
    </lineage>
</organism>
<keyword evidence="2" id="KW-1133">Transmembrane helix</keyword>
<dbReference type="HOGENOM" id="CLU_986936_0_0_1"/>
<dbReference type="OrthoDB" id="10598992at2759"/>
<dbReference type="InParanoid" id="V5I4K6"/>
<keyword evidence="4" id="KW-1185">Reference proteome</keyword>
<comment type="caution">
    <text evidence="3">The sequence shown here is derived from an EMBL/GenBank/DDBJ whole genome shotgun (WGS) entry which is preliminary data.</text>
</comment>
<evidence type="ECO:0000313" key="3">
    <source>
        <dbReference type="EMBL" id="GAD98545.1"/>
    </source>
</evidence>
<dbReference type="AlphaFoldDB" id="V5I4K6"/>
<name>V5I4K6_BYSSN</name>
<dbReference type="EMBL" id="BAUL01000250">
    <property type="protein sequence ID" value="GAD98545.1"/>
    <property type="molecule type" value="Genomic_DNA"/>
</dbReference>
<feature type="region of interest" description="Disordered" evidence="1">
    <location>
        <begin position="1"/>
        <end position="32"/>
    </location>
</feature>